<organism evidence="2 3">
    <name type="scientific">Mycena rosella</name>
    <name type="common">Pink bonnet</name>
    <name type="synonym">Agaricus rosellus</name>
    <dbReference type="NCBI Taxonomy" id="1033263"/>
    <lineage>
        <taxon>Eukaryota</taxon>
        <taxon>Fungi</taxon>
        <taxon>Dikarya</taxon>
        <taxon>Basidiomycota</taxon>
        <taxon>Agaricomycotina</taxon>
        <taxon>Agaricomycetes</taxon>
        <taxon>Agaricomycetidae</taxon>
        <taxon>Agaricales</taxon>
        <taxon>Marasmiineae</taxon>
        <taxon>Mycenaceae</taxon>
        <taxon>Mycena</taxon>
    </lineage>
</organism>
<comment type="caution">
    <text evidence="2">The sequence shown here is derived from an EMBL/GenBank/DDBJ whole genome shotgun (WGS) entry which is preliminary data.</text>
</comment>
<protein>
    <submittedName>
        <fullName evidence="2">Uncharacterized protein</fullName>
    </submittedName>
</protein>
<reference evidence="2" key="1">
    <citation type="submission" date="2023-03" db="EMBL/GenBank/DDBJ databases">
        <title>Massive genome expansion in bonnet fungi (Mycena s.s.) driven by repeated elements and novel gene families across ecological guilds.</title>
        <authorList>
            <consortium name="Lawrence Berkeley National Laboratory"/>
            <person name="Harder C.B."/>
            <person name="Miyauchi S."/>
            <person name="Viragh M."/>
            <person name="Kuo A."/>
            <person name="Thoen E."/>
            <person name="Andreopoulos B."/>
            <person name="Lu D."/>
            <person name="Skrede I."/>
            <person name="Drula E."/>
            <person name="Henrissat B."/>
            <person name="Morin E."/>
            <person name="Kohler A."/>
            <person name="Barry K."/>
            <person name="LaButti K."/>
            <person name="Morin E."/>
            <person name="Salamov A."/>
            <person name="Lipzen A."/>
            <person name="Mereny Z."/>
            <person name="Hegedus B."/>
            <person name="Baldrian P."/>
            <person name="Stursova M."/>
            <person name="Weitz H."/>
            <person name="Taylor A."/>
            <person name="Grigoriev I.V."/>
            <person name="Nagy L.G."/>
            <person name="Martin F."/>
            <person name="Kauserud H."/>
        </authorList>
    </citation>
    <scope>NUCLEOTIDE SEQUENCE</scope>
    <source>
        <strain evidence="2">CBHHK067</strain>
    </source>
</reference>
<dbReference type="EMBL" id="JARKIE010000296">
    <property type="protein sequence ID" value="KAJ7656677.1"/>
    <property type="molecule type" value="Genomic_DNA"/>
</dbReference>
<keyword evidence="3" id="KW-1185">Reference proteome</keyword>
<evidence type="ECO:0000256" key="1">
    <source>
        <dbReference type="SAM" id="MobiDB-lite"/>
    </source>
</evidence>
<accession>A0AAD7CPM5</accession>
<gene>
    <name evidence="2" type="ORF">B0H17DRAFT_1263565</name>
</gene>
<sequence length="228" mass="25448">MRELRSPRMYGHILRSQSTEVHRNIYNEIGRCRPSEPTWSRHPTRAEDSGHLPHASVQRSASSPNISSGLEKLVFRSRARGTSGVDAVEDNKARRADGLFGQQANSRVILSVLIFRSGALVDRSCSRSVKVELRFGSFKYSKAKPKEGGIGPTDRKVNALELKADGWGDDFVRRVQAKGLLLLYNSIVARDSDNMTGNCKTTFREPIMISAPSGTWKENQPKTTLEDF</sequence>
<dbReference type="AlphaFoldDB" id="A0AAD7CPM5"/>
<dbReference type="Proteomes" id="UP001221757">
    <property type="component" value="Unassembled WGS sequence"/>
</dbReference>
<name>A0AAD7CPM5_MYCRO</name>
<feature type="region of interest" description="Disordered" evidence="1">
    <location>
        <begin position="34"/>
        <end position="65"/>
    </location>
</feature>
<proteinExistence type="predicted"/>
<evidence type="ECO:0000313" key="3">
    <source>
        <dbReference type="Proteomes" id="UP001221757"/>
    </source>
</evidence>
<evidence type="ECO:0000313" key="2">
    <source>
        <dbReference type="EMBL" id="KAJ7656677.1"/>
    </source>
</evidence>